<evidence type="ECO:0000313" key="3">
    <source>
        <dbReference type="EMBL" id="SHJ43451.1"/>
    </source>
</evidence>
<reference evidence="4" key="1">
    <citation type="submission" date="2016-11" db="EMBL/GenBank/DDBJ databases">
        <authorList>
            <person name="Varghese N."/>
            <person name="Submissions S."/>
        </authorList>
    </citation>
    <scope>NUCLEOTIDE SEQUENCE [LARGE SCALE GENOMIC DNA]</scope>
    <source>
        <strain evidence="4">DSM 16057</strain>
    </source>
</reference>
<accession>A0A1M6J9V1</accession>
<dbReference type="STRING" id="1121432.SAMN02745219_02548"/>
<dbReference type="AlphaFoldDB" id="A0A1M6J9V1"/>
<evidence type="ECO:0000313" key="4">
    <source>
        <dbReference type="Proteomes" id="UP000184529"/>
    </source>
</evidence>
<protein>
    <submittedName>
        <fullName evidence="3">Uncharacterized protein</fullName>
    </submittedName>
</protein>
<keyword evidence="1" id="KW-0175">Coiled coil</keyword>
<evidence type="ECO:0000256" key="1">
    <source>
        <dbReference type="SAM" id="Coils"/>
    </source>
</evidence>
<name>A0A1M6J9V1_9FIRM</name>
<feature type="transmembrane region" description="Helical" evidence="2">
    <location>
        <begin position="45"/>
        <end position="64"/>
    </location>
</feature>
<organism evidence="3 4">
    <name type="scientific">Desulfofundulus thermosubterraneus DSM 16057</name>
    <dbReference type="NCBI Taxonomy" id="1121432"/>
    <lineage>
        <taxon>Bacteria</taxon>
        <taxon>Bacillati</taxon>
        <taxon>Bacillota</taxon>
        <taxon>Clostridia</taxon>
        <taxon>Eubacteriales</taxon>
        <taxon>Peptococcaceae</taxon>
        <taxon>Desulfofundulus</taxon>
    </lineage>
</organism>
<keyword evidence="2" id="KW-0812">Transmembrane</keyword>
<keyword evidence="2" id="KW-0472">Membrane</keyword>
<gene>
    <name evidence="3" type="ORF">SAMN02745219_02548</name>
</gene>
<keyword evidence="4" id="KW-1185">Reference proteome</keyword>
<keyword evidence="2" id="KW-1133">Transmembrane helix</keyword>
<evidence type="ECO:0000256" key="2">
    <source>
        <dbReference type="SAM" id="Phobius"/>
    </source>
</evidence>
<dbReference type="EMBL" id="FQZM01000034">
    <property type="protein sequence ID" value="SHJ43451.1"/>
    <property type="molecule type" value="Genomic_DNA"/>
</dbReference>
<sequence>MGDFAVASAAGALTRAGYALAASMLGGAAAGAAVWRLAPLPEELRIAAGVTVFSVLAVSGAVVFRRKVVRAVSAAVEESAAADRAEVEELRAALEASAREALDLRRRLDELDFDAVLEALDGKVRAVRQAAEGLRGQKDSRLAELEKENADLREKLQRAMSALKGEL</sequence>
<dbReference type="RefSeq" id="WP_072870134.1">
    <property type="nucleotide sequence ID" value="NZ_FQZM01000034.1"/>
</dbReference>
<feature type="coiled-coil region" evidence="1">
    <location>
        <begin position="135"/>
        <end position="162"/>
    </location>
</feature>
<feature type="coiled-coil region" evidence="1">
    <location>
        <begin position="80"/>
        <end position="107"/>
    </location>
</feature>
<dbReference type="Proteomes" id="UP000184529">
    <property type="component" value="Unassembled WGS sequence"/>
</dbReference>
<proteinExistence type="predicted"/>